<comment type="caution">
    <text evidence="1">The sequence shown here is derived from an EMBL/GenBank/DDBJ whole genome shotgun (WGS) entry which is preliminary data.</text>
</comment>
<dbReference type="OrthoDB" id="2857727at2"/>
<dbReference type="InterPro" id="IPR007731">
    <property type="entry name" value="DUF669"/>
</dbReference>
<organism evidence="1 2">
    <name type="scientific">Staphylococcus epidermidis</name>
    <dbReference type="NCBI Taxonomy" id="1282"/>
    <lineage>
        <taxon>Bacteria</taxon>
        <taxon>Bacillati</taxon>
        <taxon>Bacillota</taxon>
        <taxon>Bacilli</taxon>
        <taxon>Bacillales</taxon>
        <taxon>Staphylococcaceae</taxon>
        <taxon>Staphylococcus</taxon>
    </lineage>
</organism>
<name>A0A509LP06_STAEP</name>
<evidence type="ECO:0000313" key="2">
    <source>
        <dbReference type="Proteomes" id="UP000648077"/>
    </source>
</evidence>
<dbReference type="Pfam" id="PF05037">
    <property type="entry name" value="DUF669"/>
    <property type="match status" value="1"/>
</dbReference>
<gene>
    <name evidence="1" type="ORF">H3963_05620</name>
</gene>
<proteinExistence type="predicted"/>
<sequence>MTETINWDKFDKQVDSEEIKSAVEDAKKNDFPDIPDGEYEVALEDMVLKTSKNGDPMLTITFVILEGEFADNKIWYNGVMQPKNEKAIGFQVHKNNVFLRSLLDLAEDDESRVFFKGFKQYNDLVLDLAEELVEAEFALEITTDKKGYQQYKITEVFDVE</sequence>
<dbReference type="AlphaFoldDB" id="A0A509LP06"/>
<reference evidence="1" key="1">
    <citation type="submission" date="2020-08" db="EMBL/GenBank/DDBJ databases">
        <title>Changes in the skin microbiome associated with squamous cell carcinoma in transplant recipients.</title>
        <authorList>
            <person name="Zaugg J."/>
            <person name="Krueger A."/>
            <person name="Lachner N."/>
        </authorList>
    </citation>
    <scope>NUCLEOTIDE SEQUENCE</scope>
    <source>
        <strain evidence="1">R5988</strain>
    </source>
</reference>
<dbReference type="EMBL" id="JACGQI010000007">
    <property type="protein sequence ID" value="MBF2229909.1"/>
    <property type="molecule type" value="Genomic_DNA"/>
</dbReference>
<dbReference type="RefSeq" id="WP_002484600.1">
    <property type="nucleotide sequence ID" value="NZ_CAJUUW010000042.1"/>
</dbReference>
<evidence type="ECO:0000313" key="1">
    <source>
        <dbReference type="EMBL" id="MBF2229909.1"/>
    </source>
</evidence>
<protein>
    <submittedName>
        <fullName evidence="1">DUF669 domain-containing protein</fullName>
    </submittedName>
</protein>
<accession>A0A509LP06</accession>
<dbReference type="Proteomes" id="UP000648077">
    <property type="component" value="Unassembled WGS sequence"/>
</dbReference>